<protein>
    <submittedName>
        <fullName evidence="5">Pleckstrin homology domain-containing family A member 8</fullName>
    </submittedName>
</protein>
<gene>
    <name evidence="5" type="ORF">AB675_3099</name>
</gene>
<dbReference type="GO" id="GO:0016020">
    <property type="term" value="C:membrane"/>
    <property type="evidence" value="ECO:0007669"/>
    <property type="project" value="TreeGrafter"/>
</dbReference>
<keyword evidence="1" id="KW-0813">Transport</keyword>
<dbReference type="GeneID" id="28735002"/>
<keyword evidence="3" id="KW-0732">Signal</keyword>
<dbReference type="RefSeq" id="XP_017997973.1">
    <property type="nucleotide sequence ID" value="XM_018143122.1"/>
</dbReference>
<dbReference type="GO" id="GO:1902388">
    <property type="term" value="F:ceramide 1-phosphate transfer activity"/>
    <property type="evidence" value="ECO:0007669"/>
    <property type="project" value="TreeGrafter"/>
</dbReference>
<dbReference type="Pfam" id="PF08718">
    <property type="entry name" value="GLTP"/>
    <property type="match status" value="1"/>
</dbReference>
<feature type="signal peptide" evidence="3">
    <location>
        <begin position="1"/>
        <end position="28"/>
    </location>
</feature>
<feature type="compositionally biased region" description="Low complexity" evidence="2">
    <location>
        <begin position="53"/>
        <end position="71"/>
    </location>
</feature>
<dbReference type="GO" id="GO:0005829">
    <property type="term" value="C:cytosol"/>
    <property type="evidence" value="ECO:0007669"/>
    <property type="project" value="TreeGrafter"/>
</dbReference>
<dbReference type="FunFam" id="1.10.3520.10:FF:000001">
    <property type="entry name" value="Pleckstrin domain-containing family A member 8"/>
    <property type="match status" value="1"/>
</dbReference>
<dbReference type="OrthoDB" id="205255at2759"/>
<dbReference type="STRING" id="1664694.A0A0N1H609"/>
<dbReference type="AlphaFoldDB" id="A0A0N1H609"/>
<proteinExistence type="predicted"/>
<dbReference type="InterPro" id="IPR036497">
    <property type="entry name" value="GLTP_sf"/>
</dbReference>
<dbReference type="GO" id="GO:1902387">
    <property type="term" value="F:ceramide 1-phosphate binding"/>
    <property type="evidence" value="ECO:0007669"/>
    <property type="project" value="TreeGrafter"/>
</dbReference>
<dbReference type="PANTHER" id="PTHR10219">
    <property type="entry name" value="GLYCOLIPID TRANSFER PROTEIN-RELATED"/>
    <property type="match status" value="1"/>
</dbReference>
<feature type="region of interest" description="Disordered" evidence="2">
    <location>
        <begin position="38"/>
        <end position="74"/>
    </location>
</feature>
<evidence type="ECO:0000256" key="2">
    <source>
        <dbReference type="SAM" id="MobiDB-lite"/>
    </source>
</evidence>
<evidence type="ECO:0000259" key="4">
    <source>
        <dbReference type="Pfam" id="PF08718"/>
    </source>
</evidence>
<evidence type="ECO:0000256" key="3">
    <source>
        <dbReference type="SAM" id="SignalP"/>
    </source>
</evidence>
<comment type="caution">
    <text evidence="5">The sequence shown here is derived from an EMBL/GenBank/DDBJ whole genome shotgun (WGS) entry which is preliminary data.</text>
</comment>
<evidence type="ECO:0000313" key="5">
    <source>
        <dbReference type="EMBL" id="KPI38010.1"/>
    </source>
</evidence>
<accession>A0A0N1H609</accession>
<dbReference type="EMBL" id="LFJN01000021">
    <property type="protein sequence ID" value="KPI38010.1"/>
    <property type="molecule type" value="Genomic_DNA"/>
</dbReference>
<dbReference type="Proteomes" id="UP000038010">
    <property type="component" value="Unassembled WGS sequence"/>
</dbReference>
<dbReference type="VEuPathDB" id="FungiDB:AB675_3099"/>
<dbReference type="SUPFAM" id="SSF110004">
    <property type="entry name" value="Glycolipid transfer protein, GLTP"/>
    <property type="match status" value="1"/>
</dbReference>
<name>A0A0N1H609_9EURO</name>
<sequence>MHVRNILASGGLAAKLFVLFLCVFQVAAEADHGAPRHPREFVARGRPGGQPQRPASGGSASAARPAGAAGPYNGPWHQRTWYSTLRKRFDEVPVDGDNGIHTEEFLDASQSLPSFFDLLGQVAFRPARIDNEQNIKKIRDYFNGHRDQAGTLQKLVQNEKNSGVSYTGSASEALSWLARTLDFTVKSLRKDLDDNKNSPPDDANPKKPLSEAFKKSYPDTLKMYHNDYQKALFAASWDLVPARRTFYQRLAADDSAQAASEDTEKWVSALEKINDILSFVNQPQNRWWY</sequence>
<keyword evidence="6" id="KW-1185">Reference proteome</keyword>
<organism evidence="5 6">
    <name type="scientific">Cyphellophora attinorum</name>
    <dbReference type="NCBI Taxonomy" id="1664694"/>
    <lineage>
        <taxon>Eukaryota</taxon>
        <taxon>Fungi</taxon>
        <taxon>Dikarya</taxon>
        <taxon>Ascomycota</taxon>
        <taxon>Pezizomycotina</taxon>
        <taxon>Eurotiomycetes</taxon>
        <taxon>Chaetothyriomycetidae</taxon>
        <taxon>Chaetothyriales</taxon>
        <taxon>Cyphellophoraceae</taxon>
        <taxon>Cyphellophora</taxon>
    </lineage>
</organism>
<dbReference type="InterPro" id="IPR014830">
    <property type="entry name" value="Glycolipid_transfer_prot_dom"/>
</dbReference>
<feature type="chain" id="PRO_5005873088" evidence="3">
    <location>
        <begin position="29"/>
        <end position="289"/>
    </location>
</feature>
<reference evidence="5 6" key="1">
    <citation type="submission" date="2015-06" db="EMBL/GenBank/DDBJ databases">
        <title>Draft genome of the ant-associated black yeast Phialophora attae CBS 131958.</title>
        <authorList>
            <person name="Moreno L.F."/>
            <person name="Stielow B.J."/>
            <person name="de Hoog S."/>
            <person name="Vicente V.A."/>
            <person name="Weiss V.A."/>
            <person name="de Vries M."/>
            <person name="Cruz L.M."/>
            <person name="Souza E.M."/>
        </authorList>
    </citation>
    <scope>NUCLEOTIDE SEQUENCE [LARGE SCALE GENOMIC DNA]</scope>
    <source>
        <strain evidence="5 6">CBS 131958</strain>
    </source>
</reference>
<dbReference type="PANTHER" id="PTHR10219:SF25">
    <property type="entry name" value="PLECKSTRIN HOMOLOGY DOMAIN-CONTAINING FAMILY A MEMBER 8"/>
    <property type="match status" value="1"/>
</dbReference>
<dbReference type="Gene3D" id="1.10.3520.10">
    <property type="entry name" value="Glycolipid transfer protein"/>
    <property type="match status" value="1"/>
</dbReference>
<feature type="region of interest" description="Disordered" evidence="2">
    <location>
        <begin position="190"/>
        <end position="211"/>
    </location>
</feature>
<evidence type="ECO:0000313" key="6">
    <source>
        <dbReference type="Proteomes" id="UP000038010"/>
    </source>
</evidence>
<evidence type="ECO:0000256" key="1">
    <source>
        <dbReference type="ARBA" id="ARBA00022448"/>
    </source>
</evidence>
<feature type="domain" description="Glycolipid transfer protein" evidence="4">
    <location>
        <begin position="100"/>
        <end position="251"/>
    </location>
</feature>